<organism evidence="2 3">
    <name type="scientific">Pseudomonas syringae pv. coriandricola</name>
    <dbReference type="NCBI Taxonomy" id="264453"/>
    <lineage>
        <taxon>Bacteria</taxon>
        <taxon>Pseudomonadati</taxon>
        <taxon>Pseudomonadota</taxon>
        <taxon>Gammaproteobacteria</taxon>
        <taxon>Pseudomonadales</taxon>
        <taxon>Pseudomonadaceae</taxon>
        <taxon>Pseudomonas</taxon>
    </lineage>
</organism>
<dbReference type="InterPro" id="IPR016087">
    <property type="entry name" value="Chalcone_isomerase"/>
</dbReference>
<accession>A0A3M5RDY1</accession>
<dbReference type="Proteomes" id="UP000274212">
    <property type="component" value="Unassembled WGS sequence"/>
</dbReference>
<proteinExistence type="predicted"/>
<comment type="caution">
    <text evidence="2">The sequence shown here is derived from an EMBL/GenBank/DDBJ whole genome shotgun (WGS) entry which is preliminary data.</text>
</comment>
<dbReference type="AlphaFoldDB" id="A0A3M5RDY1"/>
<feature type="domain" description="Chalcone isomerase" evidence="1">
    <location>
        <begin position="103"/>
        <end position="231"/>
    </location>
</feature>
<gene>
    <name evidence="2" type="ORF">ALP36_100463</name>
</gene>
<protein>
    <submittedName>
        <fullName evidence="2">Putative periplasmic protein</fullName>
    </submittedName>
</protein>
<name>A0A3M5RDY1_9PSED</name>
<sequence>MFRPVPDSDRERVFSFSASRRAAAMPVAQSDFAGIDSGHESARLASRSLPAIDVMAAPVERLPMRAPRWLWLVILLSGSAAADWREALPNAQVVGGGELTLFGFRVYTARLLSPAKPFVADAPMALELTYHRSIDREDLVDASIDEIKRISGSRVTTEQLAAWREQMNQSFVDVQPGMKIIGVYLPGREARFYVGDKLQHVVPDSQFAKAFFSIWLDPKTRNPELREQLLGSTGS</sequence>
<evidence type="ECO:0000259" key="1">
    <source>
        <dbReference type="Pfam" id="PF16036"/>
    </source>
</evidence>
<evidence type="ECO:0000313" key="3">
    <source>
        <dbReference type="Proteomes" id="UP000274212"/>
    </source>
</evidence>
<dbReference type="Pfam" id="PF16036">
    <property type="entry name" value="Chalcone_3"/>
    <property type="match status" value="1"/>
</dbReference>
<dbReference type="EMBL" id="RBTT01000227">
    <property type="protein sequence ID" value="RMU07239.1"/>
    <property type="molecule type" value="Genomic_DNA"/>
</dbReference>
<reference evidence="2 3" key="1">
    <citation type="submission" date="2018-08" db="EMBL/GenBank/DDBJ databases">
        <title>Recombination of ecologically and evolutionarily significant loci maintains genetic cohesion in the Pseudomonas syringae species complex.</title>
        <authorList>
            <person name="Dillon M."/>
            <person name="Thakur S."/>
            <person name="Almeida R.N.D."/>
            <person name="Weir B.S."/>
            <person name="Guttman D.S."/>
        </authorList>
    </citation>
    <scope>NUCLEOTIDE SEQUENCE [LARGE SCALE GENOMIC DNA]</scope>
    <source>
        <strain evidence="2 3">ICMP 9829</strain>
    </source>
</reference>
<evidence type="ECO:0000313" key="2">
    <source>
        <dbReference type="EMBL" id="RMU07239.1"/>
    </source>
</evidence>